<proteinExistence type="predicted"/>
<reference evidence="2" key="1">
    <citation type="submission" date="2019-10" db="EMBL/GenBank/DDBJ databases">
        <title>Lacipirellula parvula gen. nov., sp. nov., representing a lineage of planctomycetes widespread in freshwater anoxic habitats, and description of the family Lacipirellulaceae.</title>
        <authorList>
            <person name="Dedysh S.N."/>
            <person name="Kulichevskaya I.S."/>
            <person name="Beletsky A.V."/>
            <person name="Rakitin A.L."/>
            <person name="Mardanov A.V."/>
            <person name="Ivanova A.A."/>
            <person name="Saltykova V.X."/>
            <person name="Rijpstra W.I.C."/>
            <person name="Sinninghe Damste J.S."/>
            <person name="Ravin N.V."/>
        </authorList>
    </citation>
    <scope>NUCLEOTIDE SEQUENCE [LARGE SCALE GENOMIC DNA]</scope>
    <source>
        <strain evidence="2">PX69</strain>
    </source>
</reference>
<evidence type="ECO:0000313" key="2">
    <source>
        <dbReference type="Proteomes" id="UP000326837"/>
    </source>
</evidence>
<gene>
    <name evidence="1" type="ORF">PLANPX_4338</name>
</gene>
<protein>
    <recommendedName>
        <fullName evidence="3">EF-hand domain-containing protein</fullName>
    </recommendedName>
</protein>
<dbReference type="EMBL" id="AP021861">
    <property type="protein sequence ID" value="BBO34726.1"/>
    <property type="molecule type" value="Genomic_DNA"/>
</dbReference>
<dbReference type="Proteomes" id="UP000326837">
    <property type="component" value="Chromosome"/>
</dbReference>
<evidence type="ECO:0000313" key="1">
    <source>
        <dbReference type="EMBL" id="BBO34726.1"/>
    </source>
</evidence>
<sequence length="209" mass="21618">MQQPGGTLSIELGGVDNSSPLHAQFDQLLVFGAATLGGTLDVSLVGGFVPAIGDKFPILKATGGLTSFDAMNLPALPSDRAWSATRSVDTLALTVVATAPVSPADFDHDGDVDAADLAQWKSGFGKLSPGDANGNGVVDGADFLAWQRAYTGSDNASTTVPEPAAAVLAAFALAIIRRCRRWGRCGALGWTDCRFYLAFIGSSSVADRK</sequence>
<organism evidence="1 2">
    <name type="scientific">Lacipirellula parvula</name>
    <dbReference type="NCBI Taxonomy" id="2650471"/>
    <lineage>
        <taxon>Bacteria</taxon>
        <taxon>Pseudomonadati</taxon>
        <taxon>Planctomycetota</taxon>
        <taxon>Planctomycetia</taxon>
        <taxon>Pirellulales</taxon>
        <taxon>Lacipirellulaceae</taxon>
        <taxon>Lacipirellula</taxon>
    </lineage>
</organism>
<evidence type="ECO:0008006" key="3">
    <source>
        <dbReference type="Google" id="ProtNLM"/>
    </source>
</evidence>
<dbReference type="InterPro" id="IPR018247">
    <property type="entry name" value="EF_Hand_1_Ca_BS"/>
</dbReference>
<accession>A0A5K7XJX0</accession>
<dbReference type="KEGG" id="lpav:PLANPX_4338"/>
<dbReference type="AlphaFoldDB" id="A0A5K7XJX0"/>
<keyword evidence="2" id="KW-1185">Reference proteome</keyword>
<name>A0A5K7XJX0_9BACT</name>
<dbReference type="PROSITE" id="PS00018">
    <property type="entry name" value="EF_HAND_1"/>
    <property type="match status" value="2"/>
</dbReference>